<proteinExistence type="predicted"/>
<reference evidence="2 3" key="1">
    <citation type="submission" date="2023-07" db="EMBL/GenBank/DDBJ databases">
        <title>Sequencing the genomes of 1000 actinobacteria strains.</title>
        <authorList>
            <person name="Klenk H.-P."/>
        </authorList>
    </citation>
    <scope>NUCLEOTIDE SEQUENCE [LARGE SCALE GENOMIC DNA]</scope>
    <source>
        <strain evidence="2 3">DSM 44711</strain>
    </source>
</reference>
<organism evidence="2 3">
    <name type="scientific">Catenuloplanes niger</name>
    <dbReference type="NCBI Taxonomy" id="587534"/>
    <lineage>
        <taxon>Bacteria</taxon>
        <taxon>Bacillati</taxon>
        <taxon>Actinomycetota</taxon>
        <taxon>Actinomycetes</taxon>
        <taxon>Micromonosporales</taxon>
        <taxon>Micromonosporaceae</taxon>
        <taxon>Catenuloplanes</taxon>
    </lineage>
</organism>
<dbReference type="AlphaFoldDB" id="A0AAE4CU08"/>
<comment type="caution">
    <text evidence="2">The sequence shown here is derived from an EMBL/GenBank/DDBJ whole genome shotgun (WGS) entry which is preliminary data.</text>
</comment>
<dbReference type="Proteomes" id="UP001183629">
    <property type="component" value="Unassembled WGS sequence"/>
</dbReference>
<keyword evidence="3" id="KW-1185">Reference proteome</keyword>
<evidence type="ECO:0000313" key="3">
    <source>
        <dbReference type="Proteomes" id="UP001183629"/>
    </source>
</evidence>
<dbReference type="EMBL" id="JAVDYC010000001">
    <property type="protein sequence ID" value="MDR7325916.1"/>
    <property type="molecule type" value="Genomic_DNA"/>
</dbReference>
<evidence type="ECO:0000256" key="1">
    <source>
        <dbReference type="SAM" id="Phobius"/>
    </source>
</evidence>
<feature type="transmembrane region" description="Helical" evidence="1">
    <location>
        <begin position="39"/>
        <end position="60"/>
    </location>
</feature>
<accession>A0AAE4CU08</accession>
<keyword evidence="1" id="KW-0472">Membrane</keyword>
<dbReference type="RefSeq" id="WP_310421015.1">
    <property type="nucleotide sequence ID" value="NZ_JAVDYC010000001.1"/>
</dbReference>
<keyword evidence="1" id="KW-0812">Transmembrane</keyword>
<evidence type="ECO:0000313" key="2">
    <source>
        <dbReference type="EMBL" id="MDR7325916.1"/>
    </source>
</evidence>
<keyword evidence="1" id="KW-1133">Transmembrane helix</keyword>
<protein>
    <submittedName>
        <fullName evidence="2">Uncharacterized protein</fullName>
    </submittedName>
</protein>
<gene>
    <name evidence="2" type="ORF">J2S44_006166</name>
</gene>
<name>A0AAE4CU08_9ACTN</name>
<sequence length="376" mass="37421">MTLEEQLRARAEALPVPPTALTTQRLVEAGRRARRRRTAWTAGGTALVVVGALAAAPALIPAAIRTPAGTAPAASAAPTCTRTPLPVPDGVTDATPDAVDPTGRYVAGSYFGAAVDPRAAGPDAKPALWTDGRPAPLPPGPGRTTRLTGVNAAGVAVGVSDTAAGTVVLRYTGGVPAELGVPDGTWLFDTAPLINAAGDIVASADAGTVLWKAGSPTPVVLPVPHGFSADAFTDAGTVLGVVDGDAPSSATAVSWSEADGVRALSGPDGRTVEQITGARGDWVSGRLAPAATGAVWNRRTGELFDLGVSSSYAVNARGWAASGSALISGGVSVSLAYEPASVVTLTDISDSGLVVGYAGQPGGKGPRTPVAWTCAD</sequence>